<feature type="signal peptide" evidence="2">
    <location>
        <begin position="1"/>
        <end position="22"/>
    </location>
</feature>
<keyword evidence="4" id="KW-1185">Reference proteome</keyword>
<feature type="compositionally biased region" description="Polar residues" evidence="1">
    <location>
        <begin position="80"/>
        <end position="89"/>
    </location>
</feature>
<feature type="chain" id="PRO_5043630812" description="Secreted protein" evidence="2">
    <location>
        <begin position="23"/>
        <end position="120"/>
    </location>
</feature>
<gene>
    <name evidence="3" type="ORF">NDU88_004445</name>
</gene>
<dbReference type="AlphaFoldDB" id="A0AAV7W8D4"/>
<accession>A0AAV7W8D4</accession>
<evidence type="ECO:0000256" key="2">
    <source>
        <dbReference type="SAM" id="SignalP"/>
    </source>
</evidence>
<organism evidence="3 4">
    <name type="scientific">Pleurodeles waltl</name>
    <name type="common">Iberian ribbed newt</name>
    <dbReference type="NCBI Taxonomy" id="8319"/>
    <lineage>
        <taxon>Eukaryota</taxon>
        <taxon>Metazoa</taxon>
        <taxon>Chordata</taxon>
        <taxon>Craniata</taxon>
        <taxon>Vertebrata</taxon>
        <taxon>Euteleostomi</taxon>
        <taxon>Amphibia</taxon>
        <taxon>Batrachia</taxon>
        <taxon>Caudata</taxon>
        <taxon>Salamandroidea</taxon>
        <taxon>Salamandridae</taxon>
        <taxon>Pleurodelinae</taxon>
        <taxon>Pleurodeles</taxon>
    </lineage>
</organism>
<keyword evidence="2" id="KW-0732">Signal</keyword>
<sequence>MEVLRGVSVWLVIVAFIELRRARNSPCAGPGDLERQIRYVVALVKARTVPVNTSSKPIRPCVSERAQRKQQQATKSQQAVTRSNSTGPNNAREAQIGPGCHQSSPGVHPRMAEKTLDIRP</sequence>
<evidence type="ECO:0008006" key="5">
    <source>
        <dbReference type="Google" id="ProtNLM"/>
    </source>
</evidence>
<feature type="region of interest" description="Disordered" evidence="1">
    <location>
        <begin position="53"/>
        <end position="120"/>
    </location>
</feature>
<dbReference type="EMBL" id="JANPWB010000002">
    <property type="protein sequence ID" value="KAJ1209066.1"/>
    <property type="molecule type" value="Genomic_DNA"/>
</dbReference>
<evidence type="ECO:0000256" key="1">
    <source>
        <dbReference type="SAM" id="MobiDB-lite"/>
    </source>
</evidence>
<evidence type="ECO:0000313" key="4">
    <source>
        <dbReference type="Proteomes" id="UP001066276"/>
    </source>
</evidence>
<protein>
    <recommendedName>
        <fullName evidence="5">Secreted protein</fullName>
    </recommendedName>
</protein>
<comment type="caution">
    <text evidence="3">The sequence shown here is derived from an EMBL/GenBank/DDBJ whole genome shotgun (WGS) entry which is preliminary data.</text>
</comment>
<name>A0AAV7W8D4_PLEWA</name>
<proteinExistence type="predicted"/>
<reference evidence="3" key="1">
    <citation type="journal article" date="2022" name="bioRxiv">
        <title>Sequencing and chromosome-scale assembly of the giantPleurodeles waltlgenome.</title>
        <authorList>
            <person name="Brown T."/>
            <person name="Elewa A."/>
            <person name="Iarovenko S."/>
            <person name="Subramanian E."/>
            <person name="Araus A.J."/>
            <person name="Petzold A."/>
            <person name="Susuki M."/>
            <person name="Suzuki K.-i.T."/>
            <person name="Hayashi T."/>
            <person name="Toyoda A."/>
            <person name="Oliveira C."/>
            <person name="Osipova E."/>
            <person name="Leigh N.D."/>
            <person name="Simon A."/>
            <person name="Yun M.H."/>
        </authorList>
    </citation>
    <scope>NUCLEOTIDE SEQUENCE</scope>
    <source>
        <strain evidence="3">20211129_DDA</strain>
        <tissue evidence="3">Liver</tissue>
    </source>
</reference>
<feature type="compositionally biased region" description="Low complexity" evidence="1">
    <location>
        <begin position="69"/>
        <end position="79"/>
    </location>
</feature>
<evidence type="ECO:0000313" key="3">
    <source>
        <dbReference type="EMBL" id="KAJ1209066.1"/>
    </source>
</evidence>
<dbReference type="Proteomes" id="UP001066276">
    <property type="component" value="Chromosome 1_2"/>
</dbReference>
<feature type="compositionally biased region" description="Basic and acidic residues" evidence="1">
    <location>
        <begin position="110"/>
        <end position="120"/>
    </location>
</feature>